<gene>
    <name evidence="1" type="ORF">LCGC14_2335270</name>
</gene>
<feature type="non-terminal residue" evidence="1">
    <location>
        <position position="1"/>
    </location>
</feature>
<dbReference type="AlphaFoldDB" id="A0A0F9F8N4"/>
<dbReference type="EMBL" id="LAZR01033653">
    <property type="protein sequence ID" value="KKL47467.1"/>
    <property type="molecule type" value="Genomic_DNA"/>
</dbReference>
<protein>
    <submittedName>
        <fullName evidence="1">Uncharacterized protein</fullName>
    </submittedName>
</protein>
<reference evidence="1" key="1">
    <citation type="journal article" date="2015" name="Nature">
        <title>Complex archaea that bridge the gap between prokaryotes and eukaryotes.</title>
        <authorList>
            <person name="Spang A."/>
            <person name="Saw J.H."/>
            <person name="Jorgensen S.L."/>
            <person name="Zaremba-Niedzwiedzka K."/>
            <person name="Martijn J."/>
            <person name="Lind A.E."/>
            <person name="van Eijk R."/>
            <person name="Schleper C."/>
            <person name="Guy L."/>
            <person name="Ettema T.J."/>
        </authorList>
    </citation>
    <scope>NUCLEOTIDE SEQUENCE</scope>
</reference>
<organism evidence="1">
    <name type="scientific">marine sediment metagenome</name>
    <dbReference type="NCBI Taxonomy" id="412755"/>
    <lineage>
        <taxon>unclassified sequences</taxon>
        <taxon>metagenomes</taxon>
        <taxon>ecological metagenomes</taxon>
    </lineage>
</organism>
<accession>A0A0F9F8N4</accession>
<sequence length="27" mass="2961">KEKAALKDARAFMRIAATRMGLPVAED</sequence>
<comment type="caution">
    <text evidence="1">The sequence shown here is derived from an EMBL/GenBank/DDBJ whole genome shotgun (WGS) entry which is preliminary data.</text>
</comment>
<proteinExistence type="predicted"/>
<name>A0A0F9F8N4_9ZZZZ</name>
<evidence type="ECO:0000313" key="1">
    <source>
        <dbReference type="EMBL" id="KKL47467.1"/>
    </source>
</evidence>